<dbReference type="InterPro" id="IPR028009">
    <property type="entry name" value="ESCO_Acetyltransf_dom"/>
</dbReference>
<dbReference type="GO" id="GO:0000785">
    <property type="term" value="C:chromatin"/>
    <property type="evidence" value="ECO:0007669"/>
    <property type="project" value="TreeGrafter"/>
</dbReference>
<evidence type="ECO:0000256" key="11">
    <source>
        <dbReference type="ARBA" id="ARBA00032212"/>
    </source>
</evidence>
<evidence type="ECO:0000313" key="15">
    <source>
        <dbReference type="EMBL" id="SCW02626.1"/>
    </source>
</evidence>
<evidence type="ECO:0000259" key="13">
    <source>
        <dbReference type="Pfam" id="PF13878"/>
    </source>
</evidence>
<keyword evidence="9" id="KW-0131">Cell cycle</keyword>
<evidence type="ECO:0000256" key="3">
    <source>
        <dbReference type="ARBA" id="ARBA00022043"/>
    </source>
</evidence>
<dbReference type="SUPFAM" id="SSF55729">
    <property type="entry name" value="Acyl-CoA N-acyltransferases (Nat)"/>
    <property type="match status" value="1"/>
</dbReference>
<dbReference type="STRING" id="4955.A0A1G4MFC4"/>
<dbReference type="InterPro" id="IPR028005">
    <property type="entry name" value="AcTrfase_ESCO_Znf_dom"/>
</dbReference>
<dbReference type="OrthoDB" id="428854at2759"/>
<feature type="domain" description="N-acetyltransferase ESCO acetyl-transferase" evidence="14">
    <location>
        <begin position="215"/>
        <end position="273"/>
    </location>
</feature>
<dbReference type="GO" id="GO:0008270">
    <property type="term" value="F:zinc ion binding"/>
    <property type="evidence" value="ECO:0007669"/>
    <property type="project" value="UniProtKB-KW"/>
</dbReference>
<dbReference type="Gene3D" id="3.40.630.30">
    <property type="match status" value="1"/>
</dbReference>
<dbReference type="PANTHER" id="PTHR45884">
    <property type="entry name" value="N-ACETYLTRANSFERASE ECO"/>
    <property type="match status" value="1"/>
</dbReference>
<reference evidence="16" key="1">
    <citation type="submission" date="2016-03" db="EMBL/GenBank/DDBJ databases">
        <authorList>
            <person name="Devillers H."/>
        </authorList>
    </citation>
    <scope>NUCLEOTIDE SEQUENCE [LARGE SCALE GENOMIC DNA]</scope>
</reference>
<evidence type="ECO:0000256" key="10">
    <source>
        <dbReference type="ARBA" id="ARBA00023315"/>
    </source>
</evidence>
<dbReference type="GO" id="GO:0061733">
    <property type="term" value="F:protein-lysine-acetyltransferase activity"/>
    <property type="evidence" value="ECO:0007669"/>
    <property type="project" value="TreeGrafter"/>
</dbReference>
<name>A0A1G4MFC4_LACFM</name>
<feature type="domain" description="N-acetyltransferase ESCO zinc-finger" evidence="13">
    <location>
        <begin position="22"/>
        <end position="60"/>
    </location>
</feature>
<feature type="region of interest" description="Disordered" evidence="12">
    <location>
        <begin position="1"/>
        <end position="21"/>
    </location>
</feature>
<dbReference type="InterPro" id="IPR016181">
    <property type="entry name" value="Acyl_CoA_acyltransferase"/>
</dbReference>
<dbReference type="OMA" id="PSITHQE"/>
<dbReference type="AlphaFoldDB" id="A0A1G4MFC4"/>
<keyword evidence="4" id="KW-0808">Transferase</keyword>
<keyword evidence="6" id="KW-0863">Zinc-finger</keyword>
<proteinExistence type="inferred from homology"/>
<keyword evidence="5" id="KW-0479">Metal-binding</keyword>
<evidence type="ECO:0000256" key="8">
    <source>
        <dbReference type="ARBA" id="ARBA00023242"/>
    </source>
</evidence>
<evidence type="ECO:0000256" key="2">
    <source>
        <dbReference type="ARBA" id="ARBA00005816"/>
    </source>
</evidence>
<evidence type="ECO:0000256" key="1">
    <source>
        <dbReference type="ARBA" id="ARBA00004123"/>
    </source>
</evidence>
<accession>A0A1G4MFC4</accession>
<dbReference type="EMBL" id="LT598490">
    <property type="protein sequence ID" value="SCW02626.1"/>
    <property type="molecule type" value="Genomic_DNA"/>
</dbReference>
<evidence type="ECO:0000313" key="16">
    <source>
        <dbReference type="Proteomes" id="UP000190831"/>
    </source>
</evidence>
<evidence type="ECO:0000256" key="12">
    <source>
        <dbReference type="SAM" id="MobiDB-lite"/>
    </source>
</evidence>
<keyword evidence="8" id="KW-0539">Nucleus</keyword>
<evidence type="ECO:0000259" key="14">
    <source>
        <dbReference type="Pfam" id="PF13880"/>
    </source>
</evidence>
<organism evidence="15 16">
    <name type="scientific">Lachancea fermentati</name>
    <name type="common">Zygosaccharomyces fermentati</name>
    <dbReference type="NCBI Taxonomy" id="4955"/>
    <lineage>
        <taxon>Eukaryota</taxon>
        <taxon>Fungi</taxon>
        <taxon>Dikarya</taxon>
        <taxon>Ascomycota</taxon>
        <taxon>Saccharomycotina</taxon>
        <taxon>Saccharomycetes</taxon>
        <taxon>Saccharomycetales</taxon>
        <taxon>Saccharomycetaceae</taxon>
        <taxon>Lachancea</taxon>
    </lineage>
</organism>
<dbReference type="Pfam" id="PF13880">
    <property type="entry name" value="Acetyltransf_13"/>
    <property type="match status" value="1"/>
</dbReference>
<dbReference type="Proteomes" id="UP000190831">
    <property type="component" value="Chromosome F"/>
</dbReference>
<keyword evidence="16" id="KW-1185">Reference proteome</keyword>
<feature type="compositionally biased region" description="Basic residues" evidence="12">
    <location>
        <begin position="10"/>
        <end position="19"/>
    </location>
</feature>
<dbReference type="Pfam" id="PF13878">
    <property type="entry name" value="zf-C2H2_3"/>
    <property type="match status" value="1"/>
</dbReference>
<evidence type="ECO:0000256" key="7">
    <source>
        <dbReference type="ARBA" id="ARBA00022833"/>
    </source>
</evidence>
<comment type="similarity">
    <text evidence="2">Belongs to the acetyltransferase family. ECO subfamily.</text>
</comment>
<sequence>MPRLKNTSSKNRKASKSKKLVQSVLRIGKQPESLIRCPECSLTYSLDAARDVATHENYHDLHLRGRKWPSQWGQVVAHFPSMLQSSTPSSIINVSASRLRSGAQRSSSDILGTEQIIVICPENKHEVRATLEILKIVNDELRAPHDENSFWSGISGPGRIENECRKAPNGKAFVYVKNSRAVGVITAEYLDVGDKRGRWMVLDTSQIVSQVSPDVRLGISRIWVCRKQRGLGIATRLLEAARLHSILGTELAKWQMAWSQPSESGAKLAKTYNSVLHQKSGKLIIPCYI</sequence>
<gene>
    <name evidence="15" type="ORF">LAFE_0F10748G</name>
</gene>
<evidence type="ECO:0000256" key="6">
    <source>
        <dbReference type="ARBA" id="ARBA00022771"/>
    </source>
</evidence>
<comment type="subcellular location">
    <subcellularLocation>
        <location evidence="1">Nucleus</location>
    </subcellularLocation>
</comment>
<evidence type="ECO:0000256" key="9">
    <source>
        <dbReference type="ARBA" id="ARBA00023306"/>
    </source>
</evidence>
<dbReference type="CDD" id="cd04301">
    <property type="entry name" value="NAT_SF"/>
    <property type="match status" value="1"/>
</dbReference>
<dbReference type="GO" id="GO:0007064">
    <property type="term" value="P:mitotic sister chromatid cohesion"/>
    <property type="evidence" value="ECO:0007669"/>
    <property type="project" value="TreeGrafter"/>
</dbReference>
<dbReference type="PANTHER" id="PTHR45884:SF2">
    <property type="entry name" value="N-ACETYLTRANSFERASE ECO"/>
    <property type="match status" value="1"/>
</dbReference>
<evidence type="ECO:0000256" key="5">
    <source>
        <dbReference type="ARBA" id="ARBA00022723"/>
    </source>
</evidence>
<protein>
    <recommendedName>
        <fullName evidence="3">N-acetyltransferase ECO1</fullName>
    </recommendedName>
    <alternativeName>
        <fullName evidence="11">Establishment of cohesion protein 1</fullName>
    </alternativeName>
</protein>
<keyword evidence="7" id="KW-0862">Zinc</keyword>
<keyword evidence="10" id="KW-0012">Acyltransferase</keyword>
<dbReference type="GO" id="GO:0005634">
    <property type="term" value="C:nucleus"/>
    <property type="evidence" value="ECO:0007669"/>
    <property type="project" value="UniProtKB-SubCell"/>
</dbReference>
<evidence type="ECO:0000256" key="4">
    <source>
        <dbReference type="ARBA" id="ARBA00022679"/>
    </source>
</evidence>